<evidence type="ECO:0000313" key="2">
    <source>
        <dbReference type="Proteomes" id="UP000008804"/>
    </source>
</evidence>
<accession>D4K3I6</accession>
<dbReference type="AlphaFoldDB" id="D4K3I6"/>
<protein>
    <submittedName>
        <fullName evidence="1">Uncharacterized protein</fullName>
    </submittedName>
</protein>
<dbReference type="EMBL" id="FP929045">
    <property type="protein sequence ID" value="CBK98079.1"/>
    <property type="molecule type" value="Genomic_DNA"/>
</dbReference>
<keyword evidence="2" id="KW-1185">Reference proteome</keyword>
<sequence length="47" mass="4952">MEIKCLTQDFPQGERVYDADGVAPSLMHTASTMRSQAILVRGGGAAA</sequence>
<dbReference type="KEGG" id="fpr:FP2_04290"/>
<dbReference type="BioCyc" id="FPRA718252:G1375-354-MONOMER"/>
<gene>
    <name evidence="1" type="ORF">FP2_04290</name>
</gene>
<name>D4K3I6_9FIRM</name>
<evidence type="ECO:0000313" key="1">
    <source>
        <dbReference type="EMBL" id="CBK98079.1"/>
    </source>
</evidence>
<organism evidence="1 2">
    <name type="scientific">Faecalibacterium prausnitzii L2-6</name>
    <dbReference type="NCBI Taxonomy" id="718252"/>
    <lineage>
        <taxon>Bacteria</taxon>
        <taxon>Bacillati</taxon>
        <taxon>Bacillota</taxon>
        <taxon>Clostridia</taxon>
        <taxon>Eubacteriales</taxon>
        <taxon>Oscillospiraceae</taxon>
        <taxon>Faecalibacterium</taxon>
    </lineage>
</organism>
<reference evidence="1 2" key="1">
    <citation type="submission" date="2010-03" db="EMBL/GenBank/DDBJ databases">
        <title>The genome sequence of Faecalibacterium prausnitzii L2/6.</title>
        <authorList>
            <consortium name="metaHIT consortium -- http://www.metahit.eu/"/>
            <person name="Pajon A."/>
            <person name="Turner K."/>
            <person name="Parkhill J."/>
            <person name="Duncan S."/>
            <person name="Flint H."/>
        </authorList>
    </citation>
    <scope>NUCLEOTIDE SEQUENCE [LARGE SCALE GENOMIC DNA]</scope>
    <source>
        <strain evidence="2">L2-6</strain>
    </source>
</reference>
<dbReference type="Proteomes" id="UP000008804">
    <property type="component" value="Chromosome"/>
</dbReference>
<reference evidence="1 2" key="2">
    <citation type="submission" date="2010-03" db="EMBL/GenBank/DDBJ databases">
        <authorList>
            <person name="Pajon A."/>
        </authorList>
    </citation>
    <scope>NUCLEOTIDE SEQUENCE [LARGE SCALE GENOMIC DNA]</scope>
    <source>
        <strain evidence="2">L2-6</strain>
    </source>
</reference>
<dbReference type="HOGENOM" id="CLU_3168329_0_0_9"/>
<proteinExistence type="predicted"/>